<gene>
    <name evidence="1" type="ORF">ECPE_LOCUS13161</name>
</gene>
<protein>
    <submittedName>
        <fullName evidence="1">Uncharacterized protein</fullName>
    </submittedName>
</protein>
<evidence type="ECO:0000313" key="2">
    <source>
        <dbReference type="Proteomes" id="UP000272942"/>
    </source>
</evidence>
<keyword evidence="2" id="KW-1185">Reference proteome</keyword>
<dbReference type="EMBL" id="UZAN01054447">
    <property type="protein sequence ID" value="VDP90433.1"/>
    <property type="molecule type" value="Genomic_DNA"/>
</dbReference>
<sequence>MYAKARSLLDQPQEVIPHRGQFTTIPFTRSSVPSTPFVTSSPVCAQSTPTPMNETAEDLICVSPFVGAPHRRATISNPSSLDEIFRSDLQEPSESDLLHELQQHTYFRALMASTKMEAHSTSE</sequence>
<proteinExistence type="predicted"/>
<dbReference type="Proteomes" id="UP000272942">
    <property type="component" value="Unassembled WGS sequence"/>
</dbReference>
<reference evidence="1 2" key="1">
    <citation type="submission" date="2018-11" db="EMBL/GenBank/DDBJ databases">
        <authorList>
            <consortium name="Pathogen Informatics"/>
        </authorList>
    </citation>
    <scope>NUCLEOTIDE SEQUENCE [LARGE SCALE GENOMIC DNA]</scope>
    <source>
        <strain evidence="1 2">Egypt</strain>
    </source>
</reference>
<name>A0A3P8L395_9TREM</name>
<organism evidence="1 2">
    <name type="scientific">Echinostoma caproni</name>
    <dbReference type="NCBI Taxonomy" id="27848"/>
    <lineage>
        <taxon>Eukaryota</taxon>
        <taxon>Metazoa</taxon>
        <taxon>Spiralia</taxon>
        <taxon>Lophotrochozoa</taxon>
        <taxon>Platyhelminthes</taxon>
        <taxon>Trematoda</taxon>
        <taxon>Digenea</taxon>
        <taxon>Plagiorchiida</taxon>
        <taxon>Echinostomata</taxon>
        <taxon>Echinostomatoidea</taxon>
        <taxon>Echinostomatidae</taxon>
        <taxon>Echinostoma</taxon>
    </lineage>
</organism>
<accession>A0A3P8L395</accession>
<dbReference type="AlphaFoldDB" id="A0A3P8L395"/>
<evidence type="ECO:0000313" key="1">
    <source>
        <dbReference type="EMBL" id="VDP90433.1"/>
    </source>
</evidence>
<dbReference type="OrthoDB" id="416585at2759"/>